<comment type="caution">
    <text evidence="1">The sequence shown here is derived from an EMBL/GenBank/DDBJ whole genome shotgun (WGS) entry which is preliminary data.</text>
</comment>
<reference evidence="1" key="1">
    <citation type="journal article" date="2014" name="Front. Microbiol.">
        <title>High frequency of phylogenetically diverse reductive dehalogenase-homologous genes in deep subseafloor sedimentary metagenomes.</title>
        <authorList>
            <person name="Kawai M."/>
            <person name="Futagami T."/>
            <person name="Toyoda A."/>
            <person name="Takaki Y."/>
            <person name="Nishi S."/>
            <person name="Hori S."/>
            <person name="Arai W."/>
            <person name="Tsubouchi T."/>
            <person name="Morono Y."/>
            <person name="Uchiyama I."/>
            <person name="Ito T."/>
            <person name="Fujiyama A."/>
            <person name="Inagaki F."/>
            <person name="Takami H."/>
        </authorList>
    </citation>
    <scope>NUCLEOTIDE SEQUENCE</scope>
    <source>
        <strain evidence="1">Expedition CK06-06</strain>
    </source>
</reference>
<dbReference type="AlphaFoldDB" id="X0T5J1"/>
<protein>
    <submittedName>
        <fullName evidence="1">Uncharacterized protein</fullName>
    </submittedName>
</protein>
<sequence length="177" mass="19579">ANPIGIELMKLVDTLTRSGYQLDIVSPEWLSKAYVGHGMLTLNGCHYNSVLLPYCNVIPASAWEVIRRASDADFTVIADLPSSPVIDPTGESLPPPERYEAFNLQEGAAKRIMHLIPPTFVLPPGSIGTVRRKGDRFEVHVIADRRGGKFSGSFTYLGETIEIPERTERFIDLLPTD</sequence>
<name>X0T5J1_9ZZZZ</name>
<gene>
    <name evidence="1" type="ORF">S01H1_27252</name>
</gene>
<accession>X0T5J1</accession>
<dbReference type="EMBL" id="BARS01016578">
    <property type="protein sequence ID" value="GAF88449.1"/>
    <property type="molecule type" value="Genomic_DNA"/>
</dbReference>
<organism evidence="1">
    <name type="scientific">marine sediment metagenome</name>
    <dbReference type="NCBI Taxonomy" id="412755"/>
    <lineage>
        <taxon>unclassified sequences</taxon>
        <taxon>metagenomes</taxon>
        <taxon>ecological metagenomes</taxon>
    </lineage>
</organism>
<evidence type="ECO:0000313" key="1">
    <source>
        <dbReference type="EMBL" id="GAF88449.1"/>
    </source>
</evidence>
<feature type="non-terminal residue" evidence="1">
    <location>
        <position position="1"/>
    </location>
</feature>
<proteinExistence type="predicted"/>